<dbReference type="EMBL" id="BMXF01000003">
    <property type="protein sequence ID" value="GHB74861.1"/>
    <property type="molecule type" value="Genomic_DNA"/>
</dbReference>
<dbReference type="Gene3D" id="3.30.420.10">
    <property type="entry name" value="Ribonuclease H-like superfamily/Ribonuclease H"/>
    <property type="match status" value="1"/>
</dbReference>
<dbReference type="InterPro" id="IPR012337">
    <property type="entry name" value="RNaseH-like_sf"/>
</dbReference>
<evidence type="ECO:0000313" key="3">
    <source>
        <dbReference type="Proteomes" id="UP000598271"/>
    </source>
</evidence>
<sequence>MEESLIIRAFDQAITLRRPQPGLIIHSDQGGQYFGKTFKRRLTKWAYRQSMAEKENPYQNAHAESF</sequence>
<accession>A0A8J3D4M6</accession>
<comment type="caution">
    <text evidence="2">The sequence shown here is derived from an EMBL/GenBank/DDBJ whole genome shotgun (WGS) entry which is preliminary data.</text>
</comment>
<evidence type="ECO:0000259" key="1">
    <source>
        <dbReference type="PROSITE" id="PS50994"/>
    </source>
</evidence>
<evidence type="ECO:0000313" key="2">
    <source>
        <dbReference type="EMBL" id="GHB74861.1"/>
    </source>
</evidence>
<dbReference type="Pfam" id="PF00665">
    <property type="entry name" value="rve"/>
    <property type="match status" value="1"/>
</dbReference>
<organism evidence="2 3">
    <name type="scientific">Persicitalea jodogahamensis</name>
    <dbReference type="NCBI Taxonomy" id="402147"/>
    <lineage>
        <taxon>Bacteria</taxon>
        <taxon>Pseudomonadati</taxon>
        <taxon>Bacteroidota</taxon>
        <taxon>Cytophagia</taxon>
        <taxon>Cytophagales</taxon>
        <taxon>Spirosomataceae</taxon>
        <taxon>Persicitalea</taxon>
    </lineage>
</organism>
<dbReference type="GO" id="GO:0003676">
    <property type="term" value="F:nucleic acid binding"/>
    <property type="evidence" value="ECO:0007669"/>
    <property type="project" value="InterPro"/>
</dbReference>
<dbReference type="Proteomes" id="UP000598271">
    <property type="component" value="Unassembled WGS sequence"/>
</dbReference>
<feature type="domain" description="Integrase catalytic" evidence="1">
    <location>
        <begin position="1"/>
        <end position="66"/>
    </location>
</feature>
<keyword evidence="3" id="KW-1185">Reference proteome</keyword>
<dbReference type="InterPro" id="IPR036397">
    <property type="entry name" value="RNaseH_sf"/>
</dbReference>
<dbReference type="AlphaFoldDB" id="A0A8J3D4M6"/>
<dbReference type="InterPro" id="IPR001584">
    <property type="entry name" value="Integrase_cat-core"/>
</dbReference>
<proteinExistence type="predicted"/>
<dbReference type="PANTHER" id="PTHR46889">
    <property type="entry name" value="TRANSPOSASE INSF FOR INSERTION SEQUENCE IS3B-RELATED"/>
    <property type="match status" value="1"/>
</dbReference>
<name>A0A8J3D4M6_9BACT</name>
<dbReference type="GO" id="GO:0015074">
    <property type="term" value="P:DNA integration"/>
    <property type="evidence" value="ECO:0007669"/>
    <property type="project" value="InterPro"/>
</dbReference>
<protein>
    <recommendedName>
        <fullName evidence="1">Integrase catalytic domain-containing protein</fullName>
    </recommendedName>
</protein>
<dbReference type="PROSITE" id="PS50994">
    <property type="entry name" value="INTEGRASE"/>
    <property type="match status" value="1"/>
</dbReference>
<dbReference type="PANTHER" id="PTHR46889:SF7">
    <property type="entry name" value="TRANSPOSASE FOR INSERTION SEQUENCE ELEMENT IS904"/>
    <property type="match status" value="1"/>
</dbReference>
<reference evidence="2 3" key="1">
    <citation type="journal article" date="2014" name="Int. J. Syst. Evol. Microbiol.">
        <title>Complete genome sequence of Corynebacterium casei LMG S-19264T (=DSM 44701T), isolated from a smear-ripened cheese.</title>
        <authorList>
            <consortium name="US DOE Joint Genome Institute (JGI-PGF)"/>
            <person name="Walter F."/>
            <person name="Albersmeier A."/>
            <person name="Kalinowski J."/>
            <person name="Ruckert C."/>
        </authorList>
    </citation>
    <scope>NUCLEOTIDE SEQUENCE [LARGE SCALE GENOMIC DNA]</scope>
    <source>
        <strain evidence="2 3">KCTC 12866</strain>
    </source>
</reference>
<gene>
    <name evidence="2" type="ORF">GCM10007390_30670</name>
</gene>
<dbReference type="InterPro" id="IPR050900">
    <property type="entry name" value="Transposase_IS3/IS150/IS904"/>
</dbReference>
<dbReference type="SUPFAM" id="SSF53098">
    <property type="entry name" value="Ribonuclease H-like"/>
    <property type="match status" value="1"/>
</dbReference>